<accession>A0A7G9W599</accession>
<dbReference type="AlphaFoldDB" id="A0A7G9W599"/>
<gene>
    <name evidence="1" type="ORF">HYG86_03305</name>
</gene>
<dbReference type="PANTHER" id="PTHR46638:SF1">
    <property type="entry name" value="CORRINOID ADENOSYLTRANSFERASE"/>
    <property type="match status" value="1"/>
</dbReference>
<organism evidence="1 2">
    <name type="scientific">Alkalicella caledoniensis</name>
    <dbReference type="NCBI Taxonomy" id="2731377"/>
    <lineage>
        <taxon>Bacteria</taxon>
        <taxon>Bacillati</taxon>
        <taxon>Bacillota</taxon>
        <taxon>Clostridia</taxon>
        <taxon>Eubacteriales</taxon>
        <taxon>Proteinivoracaceae</taxon>
        <taxon>Alkalicella</taxon>
    </lineage>
</organism>
<dbReference type="GO" id="GO:0008817">
    <property type="term" value="F:corrinoid adenosyltransferase activity"/>
    <property type="evidence" value="ECO:0007669"/>
    <property type="project" value="InterPro"/>
</dbReference>
<dbReference type="GO" id="GO:0009236">
    <property type="term" value="P:cobalamin biosynthetic process"/>
    <property type="evidence" value="ECO:0007669"/>
    <property type="project" value="InterPro"/>
</dbReference>
<dbReference type="EMBL" id="CP058559">
    <property type="protein sequence ID" value="QNO13861.1"/>
    <property type="molecule type" value="Genomic_DNA"/>
</dbReference>
<protein>
    <submittedName>
        <fullName evidence="1">Cob(I)yrinic acid a,c-diamide adenosyltransferase</fullName>
    </submittedName>
</protein>
<dbReference type="Proteomes" id="UP000516160">
    <property type="component" value="Chromosome"/>
</dbReference>
<dbReference type="Gene3D" id="3.40.50.300">
    <property type="entry name" value="P-loop containing nucleotide triphosphate hydrolases"/>
    <property type="match status" value="1"/>
</dbReference>
<dbReference type="GO" id="GO:0005524">
    <property type="term" value="F:ATP binding"/>
    <property type="evidence" value="ECO:0007669"/>
    <property type="project" value="InterPro"/>
</dbReference>
<proteinExistence type="predicted"/>
<dbReference type="InterPro" id="IPR027417">
    <property type="entry name" value="P-loop_NTPase"/>
</dbReference>
<reference evidence="1 2" key="1">
    <citation type="submission" date="2020-07" db="EMBL/GenBank/DDBJ databases">
        <title>Alkalicella. sp. LB2 genome.</title>
        <authorList>
            <person name="Postec A."/>
            <person name="Quemeneur M."/>
        </authorList>
    </citation>
    <scope>NUCLEOTIDE SEQUENCE [LARGE SCALE GENOMIC DNA]</scope>
    <source>
        <strain evidence="1 2">LB2</strain>
    </source>
</reference>
<dbReference type="PANTHER" id="PTHR46638">
    <property type="entry name" value="CORRINOID ADENOSYLTRANSFERASE"/>
    <property type="match status" value="1"/>
</dbReference>
<evidence type="ECO:0000313" key="1">
    <source>
        <dbReference type="EMBL" id="QNO13861.1"/>
    </source>
</evidence>
<dbReference type="SUPFAM" id="SSF52540">
    <property type="entry name" value="P-loop containing nucleoside triphosphate hydrolases"/>
    <property type="match status" value="1"/>
</dbReference>
<name>A0A7G9W599_ALKCA</name>
<sequence>MEKGYVQIYTGDGKGKTTAALGLGFRAVGRGFKVTLLQFLKGMYTGEIESIDHFKDKFTLKRIGETNSFFWTLTQQEQVELSNQCQKEWKEFLSWLEKNPQDVLILDEIMAAMKNGLISQQQVCQFIDEKPEGMEIILTGRDVPPEVSEKADLITEMKKIKHYYDQGVTSRDGIER</sequence>
<dbReference type="Pfam" id="PF02572">
    <property type="entry name" value="CobA_CobO_BtuR"/>
    <property type="match status" value="1"/>
</dbReference>
<keyword evidence="2" id="KW-1185">Reference proteome</keyword>
<evidence type="ECO:0000313" key="2">
    <source>
        <dbReference type="Proteomes" id="UP000516160"/>
    </source>
</evidence>
<dbReference type="RefSeq" id="WP_213167524.1">
    <property type="nucleotide sequence ID" value="NZ_CP058559.1"/>
</dbReference>
<dbReference type="InterPro" id="IPR003724">
    <property type="entry name" value="CblAdoTrfase_CobA"/>
</dbReference>
<dbReference type="PIRSF" id="PIRSF015617">
    <property type="entry name" value="Adensltrnsf_CobA"/>
    <property type="match status" value="1"/>
</dbReference>
<dbReference type="KEGG" id="acae:HYG86_03305"/>
<keyword evidence="1" id="KW-0808">Transferase</keyword>